<gene>
    <name evidence="2" type="ORF">BJY01DRAFT_241672</name>
</gene>
<accession>A0ABR4IA05</accession>
<reference evidence="2 3" key="1">
    <citation type="submission" date="2024-07" db="EMBL/GenBank/DDBJ databases">
        <title>Section-level genome sequencing and comparative genomics of Aspergillus sections Usti and Cavernicolus.</title>
        <authorList>
            <consortium name="Lawrence Berkeley National Laboratory"/>
            <person name="Nybo J.L."/>
            <person name="Vesth T.C."/>
            <person name="Theobald S."/>
            <person name="Frisvad J.C."/>
            <person name="Larsen T.O."/>
            <person name="Kjaerboelling I."/>
            <person name="Rothschild-Mancinelli K."/>
            <person name="Lyhne E.K."/>
            <person name="Kogle M.E."/>
            <person name="Barry K."/>
            <person name="Clum A."/>
            <person name="Na H."/>
            <person name="Ledsgaard L."/>
            <person name="Lin J."/>
            <person name="Lipzen A."/>
            <person name="Kuo A."/>
            <person name="Riley R."/>
            <person name="Mondo S."/>
            <person name="Labutti K."/>
            <person name="Haridas S."/>
            <person name="Pangalinan J."/>
            <person name="Salamov A.A."/>
            <person name="Simmons B.A."/>
            <person name="Magnuson J.K."/>
            <person name="Chen J."/>
            <person name="Drula E."/>
            <person name="Henrissat B."/>
            <person name="Wiebenga A."/>
            <person name="Lubbers R.J."/>
            <person name="Gomes A.C."/>
            <person name="Makela M.R."/>
            <person name="Stajich J."/>
            <person name="Grigoriev I.V."/>
            <person name="Mortensen U.H."/>
            <person name="De Vries R.P."/>
            <person name="Baker S.E."/>
            <person name="Andersen M.R."/>
        </authorList>
    </citation>
    <scope>NUCLEOTIDE SEQUENCE [LARGE SCALE GENOMIC DNA]</scope>
    <source>
        <strain evidence="2 3">CBS 123904</strain>
    </source>
</reference>
<dbReference type="InterPro" id="IPR056632">
    <property type="entry name" value="DUF7730"/>
</dbReference>
<dbReference type="EMBL" id="JBFXLU010000544">
    <property type="protein sequence ID" value="KAL2824583.1"/>
    <property type="molecule type" value="Genomic_DNA"/>
</dbReference>
<protein>
    <recommendedName>
        <fullName evidence="1">DUF7730 domain-containing protein</fullName>
    </recommendedName>
</protein>
<evidence type="ECO:0000259" key="1">
    <source>
        <dbReference type="Pfam" id="PF24864"/>
    </source>
</evidence>
<evidence type="ECO:0000313" key="3">
    <source>
        <dbReference type="Proteomes" id="UP001610446"/>
    </source>
</evidence>
<proteinExistence type="predicted"/>
<dbReference type="PANTHER" id="PTHR38790">
    <property type="entry name" value="2EXR DOMAIN-CONTAINING PROTEIN-RELATED"/>
    <property type="match status" value="1"/>
</dbReference>
<evidence type="ECO:0000313" key="2">
    <source>
        <dbReference type="EMBL" id="KAL2824583.1"/>
    </source>
</evidence>
<name>A0ABR4IA05_9EURO</name>
<comment type="caution">
    <text evidence="2">The sequence shown here is derived from an EMBL/GenBank/DDBJ whole genome shotgun (WGS) entry which is preliminary data.</text>
</comment>
<sequence>MKKRYIAPTVFAWLLLPFIIAVEWLVWGIHQGVEYVRPVNVRKRRRERPCAPPVPLPQRRHRLTFCLRDEPADRPVKTQAQSAFFKLPPELRNTIYGEVLVCPAPLHIWRTHKRLCSGPCGAQSVRQISRVAAHEQCRPPIARDGSVRRRPNGDAPSRDRIIPLLSSCRRIYSESIGLLYSQNTLIFDDWRALTLLPTVIPTHRLRSIRFVSLLLCALRGNNIDSDTRSSWPRVCEVLTAMASLEGLSIAIGSHTRNIYDSKHGKFSVLPLLTPLKEVQARRVRVQVPPGCLLGDWLGEEDQRFSLEIRQELEDSCNCCSFVPSGSSFPFPPSWDDAF</sequence>
<keyword evidence="3" id="KW-1185">Reference proteome</keyword>
<dbReference type="Pfam" id="PF24864">
    <property type="entry name" value="DUF7730"/>
    <property type="match status" value="1"/>
</dbReference>
<dbReference type="Proteomes" id="UP001610446">
    <property type="component" value="Unassembled WGS sequence"/>
</dbReference>
<organism evidence="2 3">
    <name type="scientific">Aspergillus pseudoustus</name>
    <dbReference type="NCBI Taxonomy" id="1810923"/>
    <lineage>
        <taxon>Eukaryota</taxon>
        <taxon>Fungi</taxon>
        <taxon>Dikarya</taxon>
        <taxon>Ascomycota</taxon>
        <taxon>Pezizomycotina</taxon>
        <taxon>Eurotiomycetes</taxon>
        <taxon>Eurotiomycetidae</taxon>
        <taxon>Eurotiales</taxon>
        <taxon>Aspergillaceae</taxon>
        <taxon>Aspergillus</taxon>
        <taxon>Aspergillus subgen. Nidulantes</taxon>
    </lineage>
</organism>
<feature type="domain" description="DUF7730" evidence="1">
    <location>
        <begin position="78"/>
        <end position="288"/>
    </location>
</feature>